<keyword evidence="2 4" id="KW-0238">DNA-binding</keyword>
<dbReference type="InterPro" id="IPR009057">
    <property type="entry name" value="Homeodomain-like_sf"/>
</dbReference>
<dbReference type="InterPro" id="IPR036271">
    <property type="entry name" value="Tet_transcr_reg_TetR-rel_C_sf"/>
</dbReference>
<evidence type="ECO:0000313" key="7">
    <source>
        <dbReference type="Proteomes" id="UP000248889"/>
    </source>
</evidence>
<dbReference type="InterPro" id="IPR023772">
    <property type="entry name" value="DNA-bd_HTH_TetR-type_CS"/>
</dbReference>
<evidence type="ECO:0000256" key="2">
    <source>
        <dbReference type="ARBA" id="ARBA00023125"/>
    </source>
</evidence>
<dbReference type="SUPFAM" id="SSF46689">
    <property type="entry name" value="Homeodomain-like"/>
    <property type="match status" value="1"/>
</dbReference>
<dbReference type="OrthoDB" id="3237195at2"/>
<dbReference type="PRINTS" id="PR00455">
    <property type="entry name" value="HTHTETR"/>
</dbReference>
<name>A0A2X0II09_9ACTN</name>
<dbReference type="Pfam" id="PF21935">
    <property type="entry name" value="TetR_C_45"/>
    <property type="match status" value="1"/>
</dbReference>
<keyword evidence="7" id="KW-1185">Reference proteome</keyword>
<dbReference type="InterPro" id="IPR054126">
    <property type="entry name" value="CprB_TetR_C"/>
</dbReference>
<keyword evidence="3" id="KW-0804">Transcription</keyword>
<evidence type="ECO:0000313" key="6">
    <source>
        <dbReference type="EMBL" id="RAG83021.1"/>
    </source>
</evidence>
<dbReference type="Gene3D" id="1.10.357.10">
    <property type="entry name" value="Tetracycline Repressor, domain 2"/>
    <property type="match status" value="1"/>
</dbReference>
<dbReference type="EMBL" id="QKYN01000097">
    <property type="protein sequence ID" value="RAG83021.1"/>
    <property type="molecule type" value="Genomic_DNA"/>
</dbReference>
<dbReference type="AlphaFoldDB" id="A0A2X0II09"/>
<gene>
    <name evidence="6" type="ORF">DN069_24430</name>
</gene>
<evidence type="ECO:0000256" key="4">
    <source>
        <dbReference type="PROSITE-ProRule" id="PRU00335"/>
    </source>
</evidence>
<evidence type="ECO:0000259" key="5">
    <source>
        <dbReference type="PROSITE" id="PS50977"/>
    </source>
</evidence>
<dbReference type="SUPFAM" id="SSF48498">
    <property type="entry name" value="Tetracyclin repressor-like, C-terminal domain"/>
    <property type="match status" value="1"/>
</dbReference>
<dbReference type="Pfam" id="PF00440">
    <property type="entry name" value="TetR_N"/>
    <property type="match status" value="1"/>
</dbReference>
<dbReference type="InterPro" id="IPR050109">
    <property type="entry name" value="HTH-type_TetR-like_transc_reg"/>
</dbReference>
<dbReference type="GO" id="GO:0003700">
    <property type="term" value="F:DNA-binding transcription factor activity"/>
    <property type="evidence" value="ECO:0007669"/>
    <property type="project" value="TreeGrafter"/>
</dbReference>
<evidence type="ECO:0000256" key="3">
    <source>
        <dbReference type="ARBA" id="ARBA00023163"/>
    </source>
</evidence>
<sequence>MGRSMARQERAVRTRQEVLRAAAEVFDRRGFAAATMSEILSVAGLTKGAVYFHFASKEELAHAVIAEQSTWAEQVDWSAPGFQAVIDVSVAYARALLDDPFIRATVRLVIEHGAFEAPDVEPWRVFIDMARQLLQRAEEAGDLLPGLDLDQAAAVVTASFTGIQLTSQVLAGRADLLERITAWWKLLLPGLVTPERLLTLDPGGSSRVAARTAARPAS</sequence>
<proteinExistence type="predicted"/>
<feature type="domain" description="HTH tetR-type" evidence="5">
    <location>
        <begin position="12"/>
        <end position="72"/>
    </location>
</feature>
<dbReference type="NCBIfam" id="NF041196">
    <property type="entry name" value="ScbR_bind_reg"/>
    <property type="match status" value="1"/>
</dbReference>
<dbReference type="RefSeq" id="WP_111504295.1">
    <property type="nucleotide sequence ID" value="NZ_QKYN01000097.1"/>
</dbReference>
<organism evidence="6 7">
    <name type="scientific">Streptacidiphilus pinicola</name>
    <dbReference type="NCBI Taxonomy" id="2219663"/>
    <lineage>
        <taxon>Bacteria</taxon>
        <taxon>Bacillati</taxon>
        <taxon>Actinomycetota</taxon>
        <taxon>Actinomycetes</taxon>
        <taxon>Kitasatosporales</taxon>
        <taxon>Streptomycetaceae</taxon>
        <taxon>Streptacidiphilus</taxon>
    </lineage>
</organism>
<comment type="caution">
    <text evidence="6">The sequence shown here is derived from an EMBL/GenBank/DDBJ whole genome shotgun (WGS) entry which is preliminary data.</text>
</comment>
<protein>
    <submittedName>
        <fullName evidence="6">TetR/AcrR family transcriptional regulator</fullName>
    </submittedName>
</protein>
<dbReference type="InterPro" id="IPR001647">
    <property type="entry name" value="HTH_TetR"/>
</dbReference>
<reference evidence="6 7" key="1">
    <citation type="submission" date="2018-06" db="EMBL/GenBank/DDBJ databases">
        <title>Streptacidiphilus pinicola sp. nov., isolated from pine grove soil.</title>
        <authorList>
            <person name="Roh S.G."/>
            <person name="Park S."/>
            <person name="Kim M.-K."/>
            <person name="Yun B.-R."/>
            <person name="Park J."/>
            <person name="Kim M.J."/>
            <person name="Kim Y.S."/>
            <person name="Kim S.B."/>
        </authorList>
    </citation>
    <scope>NUCLEOTIDE SEQUENCE [LARGE SCALE GENOMIC DNA]</scope>
    <source>
        <strain evidence="6 7">MMS16-CNU450</strain>
    </source>
</reference>
<dbReference type="PROSITE" id="PS01081">
    <property type="entry name" value="HTH_TETR_1"/>
    <property type="match status" value="1"/>
</dbReference>
<accession>A0A2X0II09</accession>
<dbReference type="Proteomes" id="UP000248889">
    <property type="component" value="Unassembled WGS sequence"/>
</dbReference>
<keyword evidence="1" id="KW-0805">Transcription regulation</keyword>
<dbReference type="PANTHER" id="PTHR30055">
    <property type="entry name" value="HTH-TYPE TRANSCRIPTIONAL REGULATOR RUTR"/>
    <property type="match status" value="1"/>
</dbReference>
<evidence type="ECO:0000256" key="1">
    <source>
        <dbReference type="ARBA" id="ARBA00023015"/>
    </source>
</evidence>
<feature type="DNA-binding region" description="H-T-H motif" evidence="4">
    <location>
        <begin position="35"/>
        <end position="54"/>
    </location>
</feature>
<dbReference type="PANTHER" id="PTHR30055:SF234">
    <property type="entry name" value="HTH-TYPE TRANSCRIPTIONAL REGULATOR BETI"/>
    <property type="match status" value="1"/>
</dbReference>
<dbReference type="PROSITE" id="PS50977">
    <property type="entry name" value="HTH_TETR_2"/>
    <property type="match status" value="1"/>
</dbReference>
<dbReference type="GO" id="GO:0000976">
    <property type="term" value="F:transcription cis-regulatory region binding"/>
    <property type="evidence" value="ECO:0007669"/>
    <property type="project" value="TreeGrafter"/>
</dbReference>
<dbReference type="InterPro" id="IPR047923">
    <property type="entry name" value="ArpA-like"/>
</dbReference>